<comment type="pathway">
    <text evidence="2 15">Carbohydrate degradation; glycolysis; D-glyceraldehyde 3-phosphate and glycerone phosphate from D-glucose: step 2/4.</text>
</comment>
<dbReference type="CDD" id="cd05015">
    <property type="entry name" value="SIS_PGI_1"/>
    <property type="match status" value="1"/>
</dbReference>
<dbReference type="InterPro" id="IPR000608">
    <property type="entry name" value="UBC"/>
</dbReference>
<evidence type="ECO:0000256" key="13">
    <source>
        <dbReference type="ARBA" id="ARBA00055690"/>
    </source>
</evidence>
<dbReference type="SUPFAM" id="SSF54495">
    <property type="entry name" value="UBC-like"/>
    <property type="match status" value="1"/>
</dbReference>
<dbReference type="PROSITE" id="PS00765">
    <property type="entry name" value="P_GLUCOSE_ISOMERASE_1"/>
    <property type="match status" value="1"/>
</dbReference>
<dbReference type="InterPro" id="IPR046348">
    <property type="entry name" value="SIS_dom_sf"/>
</dbReference>
<dbReference type="EC" id="5.3.1.9" evidence="15"/>
<dbReference type="CDD" id="cd23796">
    <property type="entry name" value="UBCc_UBE2G2"/>
    <property type="match status" value="1"/>
</dbReference>
<dbReference type="InterPro" id="IPR023313">
    <property type="entry name" value="UBQ-conjugating_AS"/>
</dbReference>
<dbReference type="GO" id="GO:0006096">
    <property type="term" value="P:glycolytic process"/>
    <property type="evidence" value="ECO:0000318"/>
    <property type="project" value="GO_Central"/>
</dbReference>
<dbReference type="PRINTS" id="PR00662">
    <property type="entry name" value="G6PISOMERASE"/>
</dbReference>
<name>A0A2A6CCS4_PRIPA</name>
<comment type="function">
    <text evidence="13">Accepts ubiquitin from the E1 complex and catalyzes its covalent attachment to other proteins. In vitro catalyzes 'Lys-48'-linked polyubiquitination. Involved in endoplasmic reticulum-associated degradation (ERAD). Required for sterol-induced ubiquitination of 3-hydroxy-3-methylglutaryl coenzyme A reductase and its subsequent proteasomal degradation.</text>
</comment>
<dbReference type="InterPro" id="IPR023096">
    <property type="entry name" value="G6P_Isomerase_C"/>
</dbReference>
<evidence type="ECO:0000313" key="17">
    <source>
        <dbReference type="Proteomes" id="UP000005239"/>
    </source>
</evidence>
<keyword evidence="6" id="KW-0808">Transferase</keyword>
<dbReference type="PANTHER" id="PTHR11469:SF1">
    <property type="entry name" value="GLUCOSE-6-PHOSPHATE ISOMERASE"/>
    <property type="match status" value="1"/>
</dbReference>
<dbReference type="GO" id="GO:0051156">
    <property type="term" value="P:glucose 6-phosphate metabolic process"/>
    <property type="evidence" value="ECO:0000318"/>
    <property type="project" value="GO_Central"/>
</dbReference>
<evidence type="ECO:0000256" key="5">
    <source>
        <dbReference type="ARBA" id="ARBA00022432"/>
    </source>
</evidence>
<evidence type="ECO:0000256" key="4">
    <source>
        <dbReference type="ARBA" id="ARBA00018388"/>
    </source>
</evidence>
<dbReference type="PROSITE" id="PS51463">
    <property type="entry name" value="P_GLUCOSE_ISOMERASE_3"/>
    <property type="match status" value="1"/>
</dbReference>
<dbReference type="Pfam" id="PF00179">
    <property type="entry name" value="UQ_con"/>
    <property type="match status" value="1"/>
</dbReference>
<dbReference type="InterPro" id="IPR035482">
    <property type="entry name" value="SIS_PGI_2"/>
</dbReference>
<dbReference type="PANTHER" id="PTHR11469">
    <property type="entry name" value="GLUCOSE-6-PHOSPHATE ISOMERASE"/>
    <property type="match status" value="1"/>
</dbReference>
<evidence type="ECO:0000256" key="6">
    <source>
        <dbReference type="ARBA" id="ARBA00022679"/>
    </source>
</evidence>
<dbReference type="Gene3D" id="3.10.110.10">
    <property type="entry name" value="Ubiquitin Conjugating Enzyme"/>
    <property type="match status" value="1"/>
</dbReference>
<keyword evidence="10 15" id="KW-0324">Glycolysis</keyword>
<evidence type="ECO:0000256" key="9">
    <source>
        <dbReference type="ARBA" id="ARBA00022840"/>
    </source>
</evidence>
<dbReference type="InterPro" id="IPR057726">
    <property type="entry name" value="Tsg_C"/>
</dbReference>
<dbReference type="GO" id="GO:0036503">
    <property type="term" value="P:ERAD pathway"/>
    <property type="evidence" value="ECO:0007669"/>
    <property type="project" value="UniProtKB-ARBA"/>
</dbReference>
<evidence type="ECO:0000256" key="11">
    <source>
        <dbReference type="ARBA" id="ARBA00023235"/>
    </source>
</evidence>
<dbReference type="EnsemblMetazoa" id="PPA22965.1">
    <property type="protein sequence ID" value="PPA22965.1"/>
    <property type="gene ID" value="WBGene00112519"/>
</dbReference>
<dbReference type="Pfam" id="PF23782">
    <property type="entry name" value="Tsg_N"/>
    <property type="match status" value="1"/>
</dbReference>
<comment type="subunit">
    <text evidence="14">Interacts with AUP1 (via C-terminus); the interaction recruits UBE2G2 to lipid droplets. Interacts with ubiquitin ligases AMFR/gp78 and RNF139/TRC8; recruitment to lipid droplets by AUP1 facilitates interaction of UBE2G2 with AMFR and RNF139, leading to sterol-induced ubiquitination of 3-hydroxy-3-methylglutaryl coenzyme A reductase and its subsequent proteasomal degradation.</text>
</comment>
<comment type="catalytic activity">
    <reaction evidence="1">
        <text>S-ubiquitinyl-[E1 ubiquitin-activating enzyme]-L-cysteine + [E2 ubiquitin-conjugating enzyme]-L-cysteine = [E1 ubiquitin-activating enzyme]-L-cysteine + S-ubiquitinyl-[E2 ubiquitin-conjugating enzyme]-L-cysteine.</text>
        <dbReference type="EC" id="2.3.2.23"/>
    </reaction>
</comment>
<keyword evidence="17" id="KW-1185">Reference proteome</keyword>
<dbReference type="GO" id="GO:0005524">
    <property type="term" value="F:ATP binding"/>
    <property type="evidence" value="ECO:0007669"/>
    <property type="project" value="UniProtKB-KW"/>
</dbReference>
<comment type="similarity">
    <text evidence="3 15">Belongs to the GPI family.</text>
</comment>
<dbReference type="InterPro" id="IPR035476">
    <property type="entry name" value="SIS_PGI_1"/>
</dbReference>
<dbReference type="AlphaFoldDB" id="A0A2A6CCS4"/>
<keyword evidence="11 15" id="KW-0413">Isomerase</keyword>
<dbReference type="InterPro" id="IPR001672">
    <property type="entry name" value="G6P_Isomerase"/>
</dbReference>
<evidence type="ECO:0000256" key="12">
    <source>
        <dbReference type="ARBA" id="ARBA00029321"/>
    </source>
</evidence>
<protein>
    <recommendedName>
        <fullName evidence="4 15">Glucose-6-phosphate isomerase</fullName>
        <ecNumber evidence="15">5.3.1.9</ecNumber>
    </recommendedName>
</protein>
<dbReference type="FunFam" id="1.10.1390.10:FF:000001">
    <property type="entry name" value="Glucose-6-phosphate isomerase"/>
    <property type="match status" value="1"/>
</dbReference>
<comment type="catalytic activity">
    <reaction evidence="12 15">
        <text>alpha-D-glucose 6-phosphate = beta-D-fructose 6-phosphate</text>
        <dbReference type="Rhea" id="RHEA:11816"/>
        <dbReference type="ChEBI" id="CHEBI:57634"/>
        <dbReference type="ChEBI" id="CHEBI:58225"/>
        <dbReference type="EC" id="5.3.1.9"/>
    </reaction>
</comment>
<proteinExistence type="inferred from homology"/>
<evidence type="ECO:0000256" key="1">
    <source>
        <dbReference type="ARBA" id="ARBA00000485"/>
    </source>
</evidence>
<dbReference type="Pfam" id="PF04668">
    <property type="entry name" value="Tsg"/>
    <property type="match status" value="1"/>
</dbReference>
<reference evidence="17" key="1">
    <citation type="journal article" date="2008" name="Nat. Genet.">
        <title>The Pristionchus pacificus genome provides a unique perspective on nematode lifestyle and parasitism.</title>
        <authorList>
            <person name="Dieterich C."/>
            <person name="Clifton S.W."/>
            <person name="Schuster L.N."/>
            <person name="Chinwalla A."/>
            <person name="Delehaunty K."/>
            <person name="Dinkelacker I."/>
            <person name="Fulton L."/>
            <person name="Fulton R."/>
            <person name="Godfrey J."/>
            <person name="Minx P."/>
            <person name="Mitreva M."/>
            <person name="Roeseler W."/>
            <person name="Tian H."/>
            <person name="Witte H."/>
            <person name="Yang S.P."/>
            <person name="Wilson R.K."/>
            <person name="Sommer R.J."/>
        </authorList>
    </citation>
    <scope>NUCLEOTIDE SEQUENCE [LARGE SCALE GENOMIC DNA]</scope>
    <source>
        <strain evidence="17">PS312</strain>
    </source>
</reference>
<evidence type="ECO:0000256" key="14">
    <source>
        <dbReference type="ARBA" id="ARBA00063420"/>
    </source>
</evidence>
<dbReference type="FunFam" id="3.10.110.10:FF:000008">
    <property type="entry name" value="Ubiquitin-conjugating enzyme E2 G2"/>
    <property type="match status" value="1"/>
</dbReference>
<dbReference type="SUPFAM" id="SSF53697">
    <property type="entry name" value="SIS domain"/>
    <property type="match status" value="1"/>
</dbReference>
<dbReference type="PROSITE" id="PS00174">
    <property type="entry name" value="P_GLUCOSE_ISOMERASE_2"/>
    <property type="match status" value="1"/>
</dbReference>
<evidence type="ECO:0000256" key="15">
    <source>
        <dbReference type="RuleBase" id="RU000612"/>
    </source>
</evidence>
<dbReference type="SMART" id="SM00212">
    <property type="entry name" value="UBCc"/>
    <property type="match status" value="1"/>
</dbReference>
<keyword evidence="8" id="KW-0833">Ubl conjugation pathway</keyword>
<dbReference type="Pfam" id="PF00342">
    <property type="entry name" value="PGI"/>
    <property type="match status" value="1"/>
</dbReference>
<dbReference type="GO" id="GO:0004347">
    <property type="term" value="F:glucose-6-phosphate isomerase activity"/>
    <property type="evidence" value="ECO:0000318"/>
    <property type="project" value="GO_Central"/>
</dbReference>
<accession>A0A8R1UGB0</accession>
<dbReference type="GO" id="GO:0048029">
    <property type="term" value="F:monosaccharide binding"/>
    <property type="evidence" value="ECO:0000318"/>
    <property type="project" value="GO_Central"/>
</dbReference>
<evidence type="ECO:0000256" key="2">
    <source>
        <dbReference type="ARBA" id="ARBA00004926"/>
    </source>
</evidence>
<evidence type="ECO:0000256" key="7">
    <source>
        <dbReference type="ARBA" id="ARBA00022741"/>
    </source>
</evidence>
<dbReference type="InterPro" id="IPR057635">
    <property type="entry name" value="Tsg_N"/>
</dbReference>
<dbReference type="PROSITE" id="PS50127">
    <property type="entry name" value="UBC_2"/>
    <property type="match status" value="1"/>
</dbReference>
<sequence>MRSRIMLIVMTTEAAIVQVRSDVVSMDRAIVLLMIGCYCSALSLASTTTTPAPTLTTAINAVIDHQKEFHCSDKPTSKCGARVLKCLFMKACNCTMTPADLVKQSCECCKECIECLGSYLTECCACVGLCSLSPPSSDDVDVEAEEMEEVDYEIEHFDVVKDALGLFEKTFAPMVDKRWQMYTFPVTDEPGPLGSRLDTEVARSLSAAASNCTVVYLDECTSRKNCASKCKVLMASSFRWFVNGCCECAGEHCLAGGSAKARCNHCRPEDFPQIDEEEAAEVMAGIDPSQLRELRRERIVHKQRLFEIDFKERVSARRHLPRSSSPSTMTLTADAAFQKLVAHVEAGEKTQLQIKDEFAKDPARFDKFSRTLPTPSGPMLFDFSKHRITQTTLDLLIDVARSRGVEQMRTAMFAGDKINFTEDRAVLHIALRNRANTPILVEGKDVMPDVNRVLAHMKEFCGAIISGQWTGYTGKKITDVVNIGIGGSDLGPLMVTEALRHYQIGPNVHFVSNVDGTHIAEVTRRLSAETTLFIVASKTFTTQETITNAETAKEWFLSKGASAADVAKHFVALSTNVPKATEFGIDPANMFEFWDWVGGRYSLWSAIGLSIAVHVGYDNFEKLLAGAHLADRHFAETPLEKNIPVLMAMLGVLYGNVYGAETHALLPYDQYLHRFAAYFQQGDMESNGKFITRSGARVNYATGPIVWGEPGTNGQHAFYQLIHQGTRLIPADFIAPAKTLNPIRNGLHHEILLANFLAQTEALMTGKTIDAVRKENVPEKIAPHKVFEGNRPTTSIVLPLVDPLTLGALLALYEHKIFVQGVCWDVNSYDQWGVELGKQLAKVIQPELAGPAPVTTHDASTNGLIAFIKAHRAMLSSRSFTCEVVHFTICLALVSYQTITPQHRAPIPTSMAGYALKRLMTEYKELTLRPPEGVLASPVDEDNFFEWECLITGPEETCFGNGVFPARISFPQDYPLSPPKMRFTCDLFHPNIYADGRVCISILHAPGDDPTGYESSSERWSPVQSVEKILLSVVSMLAEPNDESAANVSAAKMWREDRAQFERIADNLVRRTLCLPMRED</sequence>
<dbReference type="GO" id="GO:0061631">
    <property type="term" value="F:ubiquitin conjugating enzyme activity"/>
    <property type="evidence" value="ECO:0007669"/>
    <property type="project" value="UniProtKB-EC"/>
</dbReference>
<evidence type="ECO:0000256" key="3">
    <source>
        <dbReference type="ARBA" id="ARBA00006604"/>
    </source>
</evidence>
<dbReference type="Proteomes" id="UP000005239">
    <property type="component" value="Unassembled WGS sequence"/>
</dbReference>
<dbReference type="PROSITE" id="PS00183">
    <property type="entry name" value="UBC_1"/>
    <property type="match status" value="1"/>
</dbReference>
<dbReference type="InterPro" id="IPR016135">
    <property type="entry name" value="UBQ-conjugating_enzyme/RWD"/>
</dbReference>
<dbReference type="GO" id="GO:0006094">
    <property type="term" value="P:gluconeogenesis"/>
    <property type="evidence" value="ECO:0000318"/>
    <property type="project" value="GO_Central"/>
</dbReference>
<evidence type="ECO:0000256" key="8">
    <source>
        <dbReference type="ARBA" id="ARBA00022786"/>
    </source>
</evidence>
<keyword evidence="5 15" id="KW-0312">Gluconeogenesis</keyword>
<reference evidence="16" key="2">
    <citation type="submission" date="2022-06" db="UniProtKB">
        <authorList>
            <consortium name="EnsemblMetazoa"/>
        </authorList>
    </citation>
    <scope>IDENTIFICATION</scope>
    <source>
        <strain evidence="16">PS312</strain>
    </source>
</reference>
<dbReference type="GO" id="GO:0005829">
    <property type="term" value="C:cytosol"/>
    <property type="evidence" value="ECO:0000318"/>
    <property type="project" value="GO_Central"/>
</dbReference>
<keyword evidence="7" id="KW-0547">Nucleotide-binding</keyword>
<evidence type="ECO:0000256" key="10">
    <source>
        <dbReference type="ARBA" id="ARBA00023152"/>
    </source>
</evidence>
<dbReference type="NCBIfam" id="NF001211">
    <property type="entry name" value="PRK00179.1"/>
    <property type="match status" value="1"/>
</dbReference>
<gene>
    <name evidence="16" type="primary">WBGene00112519</name>
</gene>
<dbReference type="InterPro" id="IPR018189">
    <property type="entry name" value="Phosphoglucose_isomerase_CS"/>
</dbReference>
<accession>A0A2A6CCS4</accession>
<dbReference type="FunFam" id="3.40.50.10490:FF:000004">
    <property type="entry name" value="Glucose-6-phosphate isomerase"/>
    <property type="match status" value="1"/>
</dbReference>
<dbReference type="HAMAP" id="MF_00473">
    <property type="entry name" value="G6P_isomerase"/>
    <property type="match status" value="1"/>
</dbReference>
<dbReference type="Gene3D" id="3.40.50.10490">
    <property type="entry name" value="Glucose-6-phosphate isomerase like protein, domain 1"/>
    <property type="match status" value="2"/>
</dbReference>
<dbReference type="CDD" id="cd05016">
    <property type="entry name" value="SIS_PGI_2"/>
    <property type="match status" value="1"/>
</dbReference>
<evidence type="ECO:0000313" key="16">
    <source>
        <dbReference type="EnsemblMetazoa" id="PPA22965.1"/>
    </source>
</evidence>
<keyword evidence="9" id="KW-0067">ATP-binding</keyword>
<organism evidence="16 17">
    <name type="scientific">Pristionchus pacificus</name>
    <name type="common">Parasitic nematode worm</name>
    <dbReference type="NCBI Taxonomy" id="54126"/>
    <lineage>
        <taxon>Eukaryota</taxon>
        <taxon>Metazoa</taxon>
        <taxon>Ecdysozoa</taxon>
        <taxon>Nematoda</taxon>
        <taxon>Chromadorea</taxon>
        <taxon>Rhabditida</taxon>
        <taxon>Rhabditina</taxon>
        <taxon>Diplogasteromorpha</taxon>
        <taxon>Diplogasteroidea</taxon>
        <taxon>Neodiplogasteridae</taxon>
        <taxon>Pristionchus</taxon>
    </lineage>
</organism>
<dbReference type="Gene3D" id="1.10.1390.10">
    <property type="match status" value="1"/>
</dbReference>